<feature type="transmembrane region" description="Helical" evidence="1">
    <location>
        <begin position="81"/>
        <end position="104"/>
    </location>
</feature>
<protein>
    <submittedName>
        <fullName evidence="2">Uncharacterized protein</fullName>
    </submittedName>
</protein>
<organism evidence="2">
    <name type="scientific">marine metagenome</name>
    <dbReference type="NCBI Taxonomy" id="408172"/>
    <lineage>
        <taxon>unclassified sequences</taxon>
        <taxon>metagenomes</taxon>
        <taxon>ecological metagenomes</taxon>
    </lineage>
</organism>
<keyword evidence="1" id="KW-0812">Transmembrane</keyword>
<evidence type="ECO:0000313" key="2">
    <source>
        <dbReference type="EMBL" id="SVB28510.1"/>
    </source>
</evidence>
<dbReference type="EMBL" id="UINC01035695">
    <property type="protein sequence ID" value="SVB28510.1"/>
    <property type="molecule type" value="Genomic_DNA"/>
</dbReference>
<gene>
    <name evidence="2" type="ORF">METZ01_LOCUS181364</name>
</gene>
<name>A0A382CQU2_9ZZZZ</name>
<reference evidence="2" key="1">
    <citation type="submission" date="2018-05" db="EMBL/GenBank/DDBJ databases">
        <authorList>
            <person name="Lanie J.A."/>
            <person name="Ng W.-L."/>
            <person name="Kazmierczak K.M."/>
            <person name="Andrzejewski T.M."/>
            <person name="Davidsen T.M."/>
            <person name="Wayne K.J."/>
            <person name="Tettelin H."/>
            <person name="Glass J.I."/>
            <person name="Rusch D."/>
            <person name="Podicherti R."/>
            <person name="Tsui H.-C.T."/>
            <person name="Winkler M.E."/>
        </authorList>
    </citation>
    <scope>NUCLEOTIDE SEQUENCE</scope>
</reference>
<proteinExistence type="predicted"/>
<feature type="transmembrane region" description="Helical" evidence="1">
    <location>
        <begin position="6"/>
        <end position="33"/>
    </location>
</feature>
<dbReference type="AlphaFoldDB" id="A0A382CQU2"/>
<feature type="non-terminal residue" evidence="2">
    <location>
        <position position="122"/>
    </location>
</feature>
<accession>A0A382CQU2</accession>
<keyword evidence="1" id="KW-0472">Membrane</keyword>
<evidence type="ECO:0000256" key="1">
    <source>
        <dbReference type="SAM" id="Phobius"/>
    </source>
</evidence>
<keyword evidence="1" id="KW-1133">Transmembrane helix</keyword>
<sequence length="122" mass="14102">MTVPESFFGIIPTWIGVYGFSLIMLSISFFLFYKKLLIHINNSIYNLEFNNLNQRLKNVFINGLAQKKVLKRFSLKKDVSGISHVIIFISFLSFSFSYVLFIFADTINNQISSKLLTQFGKI</sequence>